<comment type="pathway">
    <text evidence="3">Cofactor biosynthesis; thiamine diphosphate biosynthesis; 4-amino-2-methyl-5-diphosphomethylpyrimidine from 5-amino-1-(5-phospho-D-ribosyl)imidazole: step 3/3.</text>
</comment>
<dbReference type="OrthoDB" id="9810880at2"/>
<dbReference type="FunFam" id="3.40.1190.20:FF:000003">
    <property type="entry name" value="Phosphomethylpyrimidine kinase ThiD"/>
    <property type="match status" value="1"/>
</dbReference>
<evidence type="ECO:0000313" key="17">
    <source>
        <dbReference type="EMBL" id="ABO48621.1"/>
    </source>
</evidence>
<dbReference type="STRING" id="349161.Dred_0071"/>
<dbReference type="GO" id="GO:0005829">
    <property type="term" value="C:cytosol"/>
    <property type="evidence" value="ECO:0007669"/>
    <property type="project" value="TreeGrafter"/>
</dbReference>
<reference evidence="17 18" key="1">
    <citation type="submission" date="2007-03" db="EMBL/GenBank/DDBJ databases">
        <title>Complete sequence of Desulfotomaculum reducens MI-1.</title>
        <authorList>
            <consortium name="US DOE Joint Genome Institute"/>
            <person name="Copeland A."/>
            <person name="Lucas S."/>
            <person name="Lapidus A."/>
            <person name="Barry K."/>
            <person name="Detter J.C."/>
            <person name="Glavina del Rio T."/>
            <person name="Hammon N."/>
            <person name="Israni S."/>
            <person name="Dalin E."/>
            <person name="Tice H."/>
            <person name="Pitluck S."/>
            <person name="Sims D."/>
            <person name="Brettin T."/>
            <person name="Bruce D."/>
            <person name="Han C."/>
            <person name="Tapia R."/>
            <person name="Schmutz J."/>
            <person name="Larimer F."/>
            <person name="Land M."/>
            <person name="Hauser L."/>
            <person name="Kyrpides N."/>
            <person name="Kim E."/>
            <person name="Tebo B.M."/>
            <person name="Richardson P."/>
        </authorList>
    </citation>
    <scope>NUCLEOTIDE SEQUENCE [LARGE SCALE GENOMIC DNA]</scope>
    <source>
        <strain evidence="17 18">MI-1</strain>
    </source>
</reference>
<comment type="catalytic activity">
    <reaction evidence="1">
        <text>4-amino-5-hydroxymethyl-2-methylpyrimidine + ATP = 4-amino-2-methyl-5-(phosphooxymethyl)pyrimidine + ADP + H(+)</text>
        <dbReference type="Rhea" id="RHEA:23096"/>
        <dbReference type="ChEBI" id="CHEBI:15378"/>
        <dbReference type="ChEBI" id="CHEBI:16892"/>
        <dbReference type="ChEBI" id="CHEBI:30616"/>
        <dbReference type="ChEBI" id="CHEBI:58354"/>
        <dbReference type="ChEBI" id="CHEBI:456216"/>
        <dbReference type="EC" id="2.7.1.49"/>
    </reaction>
</comment>
<evidence type="ECO:0000313" key="18">
    <source>
        <dbReference type="Proteomes" id="UP000001556"/>
    </source>
</evidence>
<dbReference type="SUPFAM" id="SSF53613">
    <property type="entry name" value="Ribokinase-like"/>
    <property type="match status" value="1"/>
</dbReference>
<evidence type="ECO:0000256" key="8">
    <source>
        <dbReference type="ARBA" id="ARBA00022679"/>
    </source>
</evidence>
<organism evidence="17 18">
    <name type="scientific">Desulforamulus reducens (strain ATCC BAA-1160 / DSM 100696 / MI-1)</name>
    <name type="common">Desulfotomaculum reducens</name>
    <dbReference type="NCBI Taxonomy" id="349161"/>
    <lineage>
        <taxon>Bacteria</taxon>
        <taxon>Bacillati</taxon>
        <taxon>Bacillota</taxon>
        <taxon>Clostridia</taxon>
        <taxon>Eubacteriales</taxon>
        <taxon>Peptococcaceae</taxon>
        <taxon>Desulforamulus</taxon>
    </lineage>
</organism>
<dbReference type="eggNOG" id="COG0351">
    <property type="taxonomic scope" value="Bacteria"/>
</dbReference>
<evidence type="ECO:0000256" key="11">
    <source>
        <dbReference type="ARBA" id="ARBA00022840"/>
    </source>
</evidence>
<dbReference type="Gene3D" id="3.40.1190.20">
    <property type="match status" value="1"/>
</dbReference>
<dbReference type="InterPro" id="IPR004399">
    <property type="entry name" value="HMP/HMP-P_kinase_dom"/>
</dbReference>
<evidence type="ECO:0000256" key="4">
    <source>
        <dbReference type="ARBA" id="ARBA00009879"/>
    </source>
</evidence>
<sequence>MKNVLTIAGSDSCGGAGIQADIKTFSALGTYGMSVITAITAQNTMGVFKVTELEEEIVAAQINCIYEDIKVDAVKIGMVSNSIIIKTIAQCLRKHAAKNIVIDPVMVSKSKYKLLRPEACEALVSFLFPLAQVVTPNIPEAEVILGKRIQNVEHMQEAAVAIHKMGPANVIVKGGHLPGDAVDVLFDGQKFTLLSDVRIATKNTHGTGCTFSSAIAASLAKGFNIREAFGAAKEYIHGAIENSFSIGQGVGPTHHFYSLYKRAGLVD</sequence>
<dbReference type="Proteomes" id="UP000001556">
    <property type="component" value="Chromosome"/>
</dbReference>
<keyword evidence="11" id="KW-0067">ATP-binding</keyword>
<keyword evidence="18" id="KW-1185">Reference proteome</keyword>
<dbReference type="EC" id="2.7.1.49" evidence="5"/>
<dbReference type="GO" id="GO:0009228">
    <property type="term" value="P:thiamine biosynthetic process"/>
    <property type="evidence" value="ECO:0007669"/>
    <property type="project" value="UniProtKB-KW"/>
</dbReference>
<dbReference type="GO" id="GO:0005524">
    <property type="term" value="F:ATP binding"/>
    <property type="evidence" value="ECO:0007669"/>
    <property type="project" value="UniProtKB-KW"/>
</dbReference>
<dbReference type="HOGENOM" id="CLU_020520_0_1_9"/>
<gene>
    <name evidence="17" type="ordered locus">Dred_0071</name>
</gene>
<keyword evidence="9" id="KW-0547">Nucleotide-binding</keyword>
<dbReference type="PANTHER" id="PTHR20858:SF17">
    <property type="entry name" value="HYDROXYMETHYLPYRIMIDINE_PHOSPHOMETHYLPYRIMIDINE KINASE THI20-RELATED"/>
    <property type="match status" value="1"/>
</dbReference>
<keyword evidence="12" id="KW-0784">Thiamine biosynthesis</keyword>
<evidence type="ECO:0000256" key="6">
    <source>
        <dbReference type="ARBA" id="ARBA00012963"/>
    </source>
</evidence>
<evidence type="ECO:0000256" key="1">
    <source>
        <dbReference type="ARBA" id="ARBA00000151"/>
    </source>
</evidence>
<dbReference type="EMBL" id="CP000612">
    <property type="protein sequence ID" value="ABO48621.1"/>
    <property type="molecule type" value="Genomic_DNA"/>
</dbReference>
<keyword evidence="10 17" id="KW-0418">Kinase</keyword>
<evidence type="ECO:0000256" key="7">
    <source>
        <dbReference type="ARBA" id="ARBA00019161"/>
    </source>
</evidence>
<name>A4J0L8_DESRM</name>
<evidence type="ECO:0000256" key="12">
    <source>
        <dbReference type="ARBA" id="ARBA00022977"/>
    </source>
</evidence>
<dbReference type="GO" id="GO:0008902">
    <property type="term" value="F:hydroxymethylpyrimidine kinase activity"/>
    <property type="evidence" value="ECO:0007669"/>
    <property type="project" value="UniProtKB-EC"/>
</dbReference>
<evidence type="ECO:0000256" key="10">
    <source>
        <dbReference type="ARBA" id="ARBA00022777"/>
    </source>
</evidence>
<dbReference type="RefSeq" id="WP_011876465.1">
    <property type="nucleotide sequence ID" value="NC_009253.1"/>
</dbReference>
<evidence type="ECO:0000256" key="3">
    <source>
        <dbReference type="ARBA" id="ARBA00004769"/>
    </source>
</evidence>
<dbReference type="GO" id="GO:0008972">
    <property type="term" value="F:phosphomethylpyrimidine kinase activity"/>
    <property type="evidence" value="ECO:0007669"/>
    <property type="project" value="UniProtKB-EC"/>
</dbReference>
<dbReference type="PANTHER" id="PTHR20858">
    <property type="entry name" value="PHOSPHOMETHYLPYRIMIDINE KINASE"/>
    <property type="match status" value="1"/>
</dbReference>
<comment type="pathway">
    <text evidence="13">Cofactor biosynthesis; thiamine diphosphate biosynthesis; 4-amino-2-methyl-5-diphosphomethylpyrimidine from 5-amino-1-(5-phospho-D-ribosyl)imidazole: step 2/3.</text>
</comment>
<protein>
    <recommendedName>
        <fullName evidence="7">Hydroxymethylpyrimidine/phosphomethylpyrimidine kinase</fullName>
        <ecNumber evidence="5">2.7.1.49</ecNumber>
        <ecNumber evidence="6">2.7.4.7</ecNumber>
    </recommendedName>
    <alternativeName>
        <fullName evidence="14">Hydroxymethylpyrimidine kinase</fullName>
    </alternativeName>
    <alternativeName>
        <fullName evidence="15">Hydroxymethylpyrimidine phosphate kinase</fullName>
    </alternativeName>
</protein>
<evidence type="ECO:0000256" key="2">
    <source>
        <dbReference type="ARBA" id="ARBA00000565"/>
    </source>
</evidence>
<dbReference type="Pfam" id="PF08543">
    <property type="entry name" value="Phos_pyr_kin"/>
    <property type="match status" value="1"/>
</dbReference>
<comment type="similarity">
    <text evidence="4">Belongs to the ThiD family.</text>
</comment>
<dbReference type="KEGG" id="drm:Dred_0071"/>
<accession>A4J0L8</accession>
<dbReference type="CDD" id="cd01169">
    <property type="entry name" value="HMPP_kinase"/>
    <property type="match status" value="1"/>
</dbReference>
<evidence type="ECO:0000256" key="13">
    <source>
        <dbReference type="ARBA" id="ARBA00037917"/>
    </source>
</evidence>
<dbReference type="InterPro" id="IPR013749">
    <property type="entry name" value="PM/HMP-P_kinase-1"/>
</dbReference>
<evidence type="ECO:0000256" key="15">
    <source>
        <dbReference type="ARBA" id="ARBA00043176"/>
    </source>
</evidence>
<proteinExistence type="inferred from homology"/>
<evidence type="ECO:0000256" key="9">
    <source>
        <dbReference type="ARBA" id="ARBA00022741"/>
    </source>
</evidence>
<evidence type="ECO:0000259" key="16">
    <source>
        <dbReference type="Pfam" id="PF08543"/>
    </source>
</evidence>
<dbReference type="AlphaFoldDB" id="A4J0L8"/>
<dbReference type="EC" id="2.7.4.7" evidence="6"/>
<evidence type="ECO:0000256" key="5">
    <source>
        <dbReference type="ARBA" id="ARBA00012135"/>
    </source>
</evidence>
<comment type="catalytic activity">
    <reaction evidence="2">
        <text>4-amino-2-methyl-5-(phosphooxymethyl)pyrimidine + ATP = 4-amino-2-methyl-5-(diphosphooxymethyl)pyrimidine + ADP</text>
        <dbReference type="Rhea" id="RHEA:19893"/>
        <dbReference type="ChEBI" id="CHEBI:30616"/>
        <dbReference type="ChEBI" id="CHEBI:57841"/>
        <dbReference type="ChEBI" id="CHEBI:58354"/>
        <dbReference type="ChEBI" id="CHEBI:456216"/>
        <dbReference type="EC" id="2.7.4.7"/>
    </reaction>
</comment>
<evidence type="ECO:0000256" key="14">
    <source>
        <dbReference type="ARBA" id="ARBA00042102"/>
    </source>
</evidence>
<keyword evidence="8" id="KW-0808">Transferase</keyword>
<dbReference type="InterPro" id="IPR029056">
    <property type="entry name" value="Ribokinase-like"/>
</dbReference>
<dbReference type="NCBIfam" id="TIGR00097">
    <property type="entry name" value="HMP-P_kinase"/>
    <property type="match status" value="1"/>
</dbReference>
<feature type="domain" description="Pyridoxamine kinase/Phosphomethylpyrimidine kinase" evidence="16">
    <location>
        <begin position="11"/>
        <end position="254"/>
    </location>
</feature>